<reference evidence="2" key="1">
    <citation type="journal article" date="2012" name="Proc. Natl. Acad. Sci. U.S.A.">
        <title>Antigenic diversity is generated by distinct evolutionary mechanisms in African trypanosome species.</title>
        <authorList>
            <person name="Jackson A.P."/>
            <person name="Berry A."/>
            <person name="Aslett M."/>
            <person name="Allison H.C."/>
            <person name="Burton P."/>
            <person name="Vavrova-Anderson J."/>
            <person name="Brown R."/>
            <person name="Browne H."/>
            <person name="Corton N."/>
            <person name="Hauser H."/>
            <person name="Gamble J."/>
            <person name="Gilderthorp R."/>
            <person name="Marcello L."/>
            <person name="McQuillan J."/>
            <person name="Otto T.D."/>
            <person name="Quail M.A."/>
            <person name="Sanders M.J."/>
            <person name="van Tonder A."/>
            <person name="Ginger M.L."/>
            <person name="Field M.C."/>
            <person name="Barry J.D."/>
            <person name="Hertz-Fowler C."/>
            <person name="Berriman M."/>
        </authorList>
    </citation>
    <scope>NUCLEOTIDE SEQUENCE</scope>
    <source>
        <strain evidence="2">IL3000</strain>
    </source>
</reference>
<protein>
    <submittedName>
        <fullName evidence="2">Uncharacterized protein</fullName>
    </submittedName>
</protein>
<evidence type="ECO:0000313" key="2">
    <source>
        <dbReference type="EMBL" id="CCC94496.1"/>
    </source>
</evidence>
<dbReference type="AlphaFoldDB" id="G0UYM9"/>
<dbReference type="VEuPathDB" id="TriTrypDB:TcIL3000_10_12780"/>
<organism evidence="2">
    <name type="scientific">Trypanosoma congolense (strain IL3000)</name>
    <dbReference type="NCBI Taxonomy" id="1068625"/>
    <lineage>
        <taxon>Eukaryota</taxon>
        <taxon>Discoba</taxon>
        <taxon>Euglenozoa</taxon>
        <taxon>Kinetoplastea</taxon>
        <taxon>Metakinetoplastina</taxon>
        <taxon>Trypanosomatida</taxon>
        <taxon>Trypanosomatidae</taxon>
        <taxon>Trypanosoma</taxon>
        <taxon>Nannomonas</taxon>
    </lineage>
</organism>
<accession>G0UYM9</accession>
<gene>
    <name evidence="2" type="ORF">TCIL3000_10_12780</name>
</gene>
<sequence length="564" mass="62173">MTLAVRQEGYAAVLSDSVVASAEDSNTWKITPNRPVDHRYTCCFGDNMQRGVQCDTQSKLQPVTDGPSHGPRNVREEPEGLSHGVLASAHESETSSSAVLPAGSMSVYALSSLFSNDPTFAENLKIDNDWDVFFPINKSDSSLFPSPLQVVPPDVASEDDEGCVRVTPLREIGDDDVQGSGPQVLLFALSDEEDKETPMVKWSTNSDHCTQEESIEALIASIVANTGDNAPTPCSEVGKPRYQGTLPSQSSVDVTAMYDKRHGGAPPRYCAVPFVDEIGKVCGEAMGSKLSFAPHNILHRHRSPPFTVCYSSSVSCDSPPCTVSEMPRNGAKLCQRSSNATSRCQRGVAGHGCWPFLRKMPYSIPLPMIDRSVLSDLHRDTPHDQELKRMINSNGHGGALTSFGWPPRTKNCVVKLLRQLGAKVLLQHLRVISFSRQDVRGVIRLFESWNSKGIPPPGVMFGVYYHYTMSKCGKEMCLKHNGRERAGGQCRGCDYAQRGPNFRCRYQHACLFCLSEDHGWFDEASCQRYAVLRQKMVELNITDAAAQVLLDAFEVEDPPGRRRK</sequence>
<proteinExistence type="predicted"/>
<feature type="region of interest" description="Disordered" evidence="1">
    <location>
        <begin position="55"/>
        <end position="82"/>
    </location>
</feature>
<dbReference type="EMBL" id="HE575323">
    <property type="protein sequence ID" value="CCC94496.1"/>
    <property type="molecule type" value="Genomic_DNA"/>
</dbReference>
<evidence type="ECO:0000256" key="1">
    <source>
        <dbReference type="SAM" id="MobiDB-lite"/>
    </source>
</evidence>
<name>G0UYM9_TRYCI</name>